<accession>A0A109JS61</accession>
<dbReference type="EMBL" id="LNCU01000073">
    <property type="protein sequence ID" value="KWV54076.1"/>
    <property type="molecule type" value="Genomic_DNA"/>
</dbReference>
<reference evidence="1 2" key="1">
    <citation type="submission" date="2015-11" db="EMBL/GenBank/DDBJ databases">
        <title>Draft Genome Sequence of the Strain BR 10303 (Bradyrhizobium sp.) isolated from nodules of Centrolobium paraense.</title>
        <authorList>
            <person name="Zelli J.E."/>
            <person name="Simoes-Araujo J.L."/>
            <person name="Barauna A.C."/>
            <person name="Silva K."/>
        </authorList>
    </citation>
    <scope>NUCLEOTIDE SEQUENCE [LARGE SCALE GENOMIC DNA]</scope>
    <source>
        <strain evidence="1 2">BR 10303</strain>
    </source>
</reference>
<dbReference type="AlphaFoldDB" id="A0A109JS61"/>
<gene>
    <name evidence="1" type="ORF">AS156_07545</name>
</gene>
<dbReference type="InterPro" id="IPR029021">
    <property type="entry name" value="Prot-tyrosine_phosphatase-like"/>
</dbReference>
<name>A0A109JS61_9BRAD</name>
<keyword evidence="2" id="KW-1185">Reference proteome</keyword>
<protein>
    <recommendedName>
        <fullName evidence="3">Tyrosine specific protein phosphatases domain-containing protein</fullName>
    </recommendedName>
</protein>
<dbReference type="SUPFAM" id="SSF52799">
    <property type="entry name" value="(Phosphotyrosine protein) phosphatases II"/>
    <property type="match status" value="1"/>
</dbReference>
<comment type="caution">
    <text evidence="1">The sequence shown here is derived from an EMBL/GenBank/DDBJ whole genome shotgun (WGS) entry which is preliminary data.</text>
</comment>
<evidence type="ECO:0000313" key="1">
    <source>
        <dbReference type="EMBL" id="KWV54076.1"/>
    </source>
</evidence>
<dbReference type="Gene3D" id="3.90.190.10">
    <property type="entry name" value="Protein tyrosine phosphatase superfamily"/>
    <property type="match status" value="1"/>
</dbReference>
<proteinExistence type="predicted"/>
<evidence type="ECO:0008006" key="3">
    <source>
        <dbReference type="Google" id="ProtNLM"/>
    </source>
</evidence>
<organism evidence="1 2">
    <name type="scientific">Bradyrhizobium macuxiense</name>
    <dbReference type="NCBI Taxonomy" id="1755647"/>
    <lineage>
        <taxon>Bacteria</taxon>
        <taxon>Pseudomonadati</taxon>
        <taxon>Pseudomonadota</taxon>
        <taxon>Alphaproteobacteria</taxon>
        <taxon>Hyphomicrobiales</taxon>
        <taxon>Nitrobacteraceae</taxon>
        <taxon>Bradyrhizobium</taxon>
    </lineage>
</organism>
<sequence length="215" mass="23498">MRCTNTSFHVFESATAIPASKGRMMLAANCNYRYCLSRFTCKDIVVPFHFAVTKCTLPVAHDVCFKLTGLKTFYVTSQPIYIWPGASPYQAIAQAGIESVLSVRDPAEYISPLVPFDLTETDQLILNGVAYGNIPLPHIAMSQAQFNHQGHAIARALNEWTPPGLLHCSSGDRASAAFACYLISFGGFTNAAALQFAQGLALENEQFIDFVKGYS</sequence>
<dbReference type="Proteomes" id="UP000057737">
    <property type="component" value="Unassembled WGS sequence"/>
</dbReference>
<evidence type="ECO:0000313" key="2">
    <source>
        <dbReference type="Proteomes" id="UP000057737"/>
    </source>
</evidence>